<dbReference type="RefSeq" id="WP_013716446.1">
    <property type="nucleotide sequence ID" value="NZ_CAXYQS010000033.1"/>
</dbReference>
<evidence type="ECO:0000313" key="2">
    <source>
        <dbReference type="Proteomes" id="UP000254260"/>
    </source>
</evidence>
<reference evidence="1 2" key="1">
    <citation type="submission" date="2018-06" db="EMBL/GenBank/DDBJ databases">
        <authorList>
            <consortium name="Pathogen Informatics"/>
            <person name="Doyle S."/>
        </authorList>
    </citation>
    <scope>NUCLEOTIDE SEQUENCE [LARGE SCALE GENOMIC DNA]</scope>
    <source>
        <strain evidence="1 2">NCTC10899</strain>
    </source>
</reference>
<dbReference type="OrthoDB" id="1454638at2"/>
<name>A0A379ISM8_ECTME</name>
<proteinExistence type="predicted"/>
<organism evidence="1 2">
    <name type="scientific">Ectopseudomonas mendocina</name>
    <name type="common">Pseudomonas mendocina</name>
    <dbReference type="NCBI Taxonomy" id="300"/>
    <lineage>
        <taxon>Bacteria</taxon>
        <taxon>Pseudomonadati</taxon>
        <taxon>Pseudomonadota</taxon>
        <taxon>Gammaproteobacteria</taxon>
        <taxon>Pseudomonadales</taxon>
        <taxon>Pseudomonadaceae</taxon>
        <taxon>Ectopseudomonas</taxon>
    </lineage>
</organism>
<protein>
    <submittedName>
        <fullName evidence="1">Uncharacterized protein</fullName>
    </submittedName>
</protein>
<evidence type="ECO:0000313" key="1">
    <source>
        <dbReference type="EMBL" id="SUD39318.1"/>
    </source>
</evidence>
<dbReference type="Proteomes" id="UP000254260">
    <property type="component" value="Unassembled WGS sequence"/>
</dbReference>
<dbReference type="AlphaFoldDB" id="A0A379ISM8"/>
<gene>
    <name evidence="1" type="ORF">NCTC10899_02123</name>
</gene>
<dbReference type="EMBL" id="UGUU01000001">
    <property type="protein sequence ID" value="SUD39318.1"/>
    <property type="molecule type" value="Genomic_DNA"/>
</dbReference>
<accession>A0A379ISM8</accession>
<sequence>MPQYSGGPYRFRTWLRGHLPWLLIDLGIATKGLDCEQAGGSHEWYNINGKESGCYHCKVVREGQLWKRGSET</sequence>